<dbReference type="GeneID" id="105363740"/>
<feature type="domain" description="Kazal-like" evidence="8">
    <location>
        <begin position="119"/>
        <end position="166"/>
    </location>
</feature>
<dbReference type="SUPFAM" id="SSF47473">
    <property type="entry name" value="EF-hand"/>
    <property type="match status" value="1"/>
</dbReference>
<dbReference type="SMART" id="SM00409">
    <property type="entry name" value="IG"/>
    <property type="match status" value="2"/>
</dbReference>
<dbReference type="GO" id="GO:0005886">
    <property type="term" value="C:plasma membrane"/>
    <property type="evidence" value="ECO:0007669"/>
    <property type="project" value="TreeGrafter"/>
</dbReference>
<dbReference type="InterPro" id="IPR018247">
    <property type="entry name" value="EF_Hand_1_Ca_BS"/>
</dbReference>
<evidence type="ECO:0000313" key="10">
    <source>
        <dbReference type="RefSeq" id="XP_011499806.1"/>
    </source>
</evidence>
<dbReference type="InterPro" id="IPR007110">
    <property type="entry name" value="Ig-like_dom"/>
</dbReference>
<dbReference type="GO" id="GO:0008046">
    <property type="term" value="F:axon guidance receptor activity"/>
    <property type="evidence" value="ECO:0007669"/>
    <property type="project" value="TreeGrafter"/>
</dbReference>
<feature type="domain" description="EF-hand" evidence="6">
    <location>
        <begin position="250"/>
        <end position="277"/>
    </location>
</feature>
<dbReference type="CDD" id="cd00051">
    <property type="entry name" value="EFh"/>
    <property type="match status" value="1"/>
</dbReference>
<dbReference type="SUPFAM" id="SSF100895">
    <property type="entry name" value="Kazal-type serine protease inhibitors"/>
    <property type="match status" value="1"/>
</dbReference>
<dbReference type="PROSITE" id="PS50222">
    <property type="entry name" value="EF_HAND_2"/>
    <property type="match status" value="1"/>
</dbReference>
<dbReference type="AlphaFoldDB" id="A0AAJ6YKP0"/>
<feature type="domain" description="Ig-like" evidence="7">
    <location>
        <begin position="334"/>
        <end position="406"/>
    </location>
</feature>
<dbReference type="SMART" id="SM00408">
    <property type="entry name" value="IGc2"/>
    <property type="match status" value="2"/>
</dbReference>
<dbReference type="InterPro" id="IPR013098">
    <property type="entry name" value="Ig_I-set"/>
</dbReference>
<evidence type="ECO:0000256" key="3">
    <source>
        <dbReference type="ARBA" id="ARBA00023157"/>
    </source>
</evidence>
<dbReference type="PANTHER" id="PTHR45080:SF8">
    <property type="entry name" value="IG-LIKE DOMAIN-CONTAINING PROTEIN"/>
    <property type="match status" value="1"/>
</dbReference>
<dbReference type="Pfam" id="PF07679">
    <property type="entry name" value="I-set"/>
    <property type="match status" value="1"/>
</dbReference>
<dbReference type="InterPro" id="IPR002048">
    <property type="entry name" value="EF_hand_dom"/>
</dbReference>
<dbReference type="InterPro" id="IPR003598">
    <property type="entry name" value="Ig_sub2"/>
</dbReference>
<dbReference type="PROSITE" id="PS51465">
    <property type="entry name" value="KAZAL_2"/>
    <property type="match status" value="1"/>
</dbReference>
<dbReference type="InterPro" id="IPR036058">
    <property type="entry name" value="Kazal_dom_sf"/>
</dbReference>
<keyword evidence="4" id="KW-0393">Immunoglobulin domain</keyword>
<dbReference type="GO" id="GO:0005509">
    <property type="term" value="F:calcium ion binding"/>
    <property type="evidence" value="ECO:0007669"/>
    <property type="project" value="InterPro"/>
</dbReference>
<evidence type="ECO:0000259" key="6">
    <source>
        <dbReference type="PROSITE" id="PS50222"/>
    </source>
</evidence>
<dbReference type="PROSITE" id="PS00018">
    <property type="entry name" value="EF_HAND_1"/>
    <property type="match status" value="2"/>
</dbReference>
<dbReference type="PANTHER" id="PTHR45080">
    <property type="entry name" value="CONTACTIN 5"/>
    <property type="match status" value="1"/>
</dbReference>
<organism evidence="9 10">
    <name type="scientific">Ceratosolen solmsi marchali</name>
    <dbReference type="NCBI Taxonomy" id="326594"/>
    <lineage>
        <taxon>Eukaryota</taxon>
        <taxon>Metazoa</taxon>
        <taxon>Ecdysozoa</taxon>
        <taxon>Arthropoda</taxon>
        <taxon>Hexapoda</taxon>
        <taxon>Insecta</taxon>
        <taxon>Pterygota</taxon>
        <taxon>Neoptera</taxon>
        <taxon>Endopterygota</taxon>
        <taxon>Hymenoptera</taxon>
        <taxon>Apocrita</taxon>
        <taxon>Proctotrupomorpha</taxon>
        <taxon>Chalcidoidea</taxon>
        <taxon>Agaonidae</taxon>
        <taxon>Agaoninae</taxon>
        <taxon>Ceratosolen</taxon>
    </lineage>
</organism>
<evidence type="ECO:0000259" key="7">
    <source>
        <dbReference type="PROSITE" id="PS50835"/>
    </source>
</evidence>
<accession>A0AAJ6YKP0</accession>
<dbReference type="Proteomes" id="UP000695007">
    <property type="component" value="Unplaced"/>
</dbReference>
<evidence type="ECO:0000256" key="4">
    <source>
        <dbReference type="ARBA" id="ARBA00023319"/>
    </source>
</evidence>
<dbReference type="Pfam" id="PF13927">
    <property type="entry name" value="Ig_3"/>
    <property type="match status" value="1"/>
</dbReference>
<dbReference type="InterPro" id="IPR050958">
    <property type="entry name" value="Cell_Adh-Cytoskel_Orgn"/>
</dbReference>
<gene>
    <name evidence="10" type="primary">LOC105363740</name>
</gene>
<name>A0AAJ6YKP0_9HYME</name>
<dbReference type="Gene3D" id="1.10.238.10">
    <property type="entry name" value="EF-hand"/>
    <property type="match status" value="1"/>
</dbReference>
<dbReference type="SMART" id="SM00280">
    <property type="entry name" value="KAZAL"/>
    <property type="match status" value="1"/>
</dbReference>
<keyword evidence="2" id="KW-0106">Calcium</keyword>
<dbReference type="SUPFAM" id="SSF50969">
    <property type="entry name" value="YVTN repeat-like/Quinoprotein amine dehydrogenase"/>
    <property type="match status" value="1"/>
</dbReference>
<keyword evidence="3" id="KW-1015">Disulfide bond</keyword>
<sequence>MMLGYKISMLPEKSKATSFASRLMVLLLLLLASYVAGDSPHYKHAKRHRYIMVHRHEFPTEASDMGTTEQPQKIQDAATLSSSISLDDDYFSRNPCAGKYCGAGRECQLSPDGGYGVCGCARRCARRHRPVCASDGKVYANHCELHRSACTLGTPLTTSRLMRCLHRDEHHETPKVLPLGNATPPTSKQNIQQSNQLKYDGKDNFIDDNYDVDDCSAQEYEIMKDNLLLYNHARLMAQDNHSKEYLVSIMFSHYDQNNNGNLERDELEQIAEREDLEQLSKGCSLGHMISFDDADRDGRLNINEFYLAFSKLYSVSVVSLDKNLEINHIPARVGDNVEIKCDVTGTPPPPLVWRRYGADLEALSESEIRIFNDGSLYLTRVQLVHAGNYTCHALSNKDVVQTHVLTVHTIPEVRVTPRLQSKRPGEEATMRCHVVGEPLPRVEWLKNDEPLHQQQRDEDKFEVVGNGTRLAIRAIGYADTGAYMCQATSVGGVTRDISSLIVQEQPTPTAPSEERRFFSFHEWGISVYEPSACRLYHQIKSTDIIPGTQEYVCAEKGVPCSWGRAINVANRYVYVSQPEKDRILVISKIQMVVVDVVTTDKYPVELQYVPALDQVWVLNWRSESDAGVKTIQVIRDAAQKKKHRTVHPEPIDGQFDLVRGLYIPERQDIGHVFKYGYVTHTNQRGMYKLDLANMRYTRSADLAPYNCVPAHIQFPALYGFVILQCEEPITGRATGQLLLDYLTDTVRAHKPELVGKPMVSPDSRHLVTLDRQQNGVVLIVEEIQPTGLNFAFDVKTTLNISDITFYPSQTTHGYDLYASSMDNKEDILFLNLASGKVEMITGVGKAMPASFAKWGFPNRPIVQSGVFGRYMVSPSSEALFVLNGETRTVNCEIGGLEHPSMIVWFTVATH</sequence>
<evidence type="ECO:0000313" key="9">
    <source>
        <dbReference type="Proteomes" id="UP000695007"/>
    </source>
</evidence>
<dbReference type="CDD" id="cd00104">
    <property type="entry name" value="KAZAL_FS"/>
    <property type="match status" value="1"/>
</dbReference>
<dbReference type="CTD" id="56884"/>
<dbReference type="RefSeq" id="XP_011499806.1">
    <property type="nucleotide sequence ID" value="XM_011501504.1"/>
</dbReference>
<feature type="chain" id="PRO_5042574321" evidence="5">
    <location>
        <begin position="38"/>
        <end position="910"/>
    </location>
</feature>
<dbReference type="PROSITE" id="PS50835">
    <property type="entry name" value="IG_LIKE"/>
    <property type="match status" value="2"/>
</dbReference>
<dbReference type="InterPro" id="IPR011992">
    <property type="entry name" value="EF-hand-dom_pair"/>
</dbReference>
<dbReference type="GO" id="GO:0050808">
    <property type="term" value="P:synapse organization"/>
    <property type="evidence" value="ECO:0007669"/>
    <property type="project" value="TreeGrafter"/>
</dbReference>
<dbReference type="InterPro" id="IPR013783">
    <property type="entry name" value="Ig-like_fold"/>
</dbReference>
<evidence type="ECO:0000256" key="5">
    <source>
        <dbReference type="SAM" id="SignalP"/>
    </source>
</evidence>
<dbReference type="KEGG" id="csol:105363740"/>
<dbReference type="Gene3D" id="2.60.40.10">
    <property type="entry name" value="Immunoglobulins"/>
    <property type="match status" value="2"/>
</dbReference>
<protein>
    <submittedName>
        <fullName evidence="10">Follistatin-related protein 5-like</fullName>
    </submittedName>
</protein>
<feature type="domain" description="Ig-like" evidence="7">
    <location>
        <begin position="411"/>
        <end position="498"/>
    </location>
</feature>
<dbReference type="GO" id="GO:0030424">
    <property type="term" value="C:axon"/>
    <property type="evidence" value="ECO:0007669"/>
    <property type="project" value="TreeGrafter"/>
</dbReference>
<dbReference type="InterPro" id="IPR011044">
    <property type="entry name" value="Quino_amine_DH_bsu"/>
</dbReference>
<evidence type="ECO:0000256" key="2">
    <source>
        <dbReference type="ARBA" id="ARBA00022837"/>
    </source>
</evidence>
<evidence type="ECO:0000259" key="8">
    <source>
        <dbReference type="PROSITE" id="PS51465"/>
    </source>
</evidence>
<dbReference type="SUPFAM" id="SSF48726">
    <property type="entry name" value="Immunoglobulin"/>
    <property type="match status" value="2"/>
</dbReference>
<proteinExistence type="predicted"/>
<dbReference type="FunFam" id="2.60.40.10:FF:000032">
    <property type="entry name" value="palladin isoform X1"/>
    <property type="match status" value="1"/>
</dbReference>
<dbReference type="GO" id="GO:0043025">
    <property type="term" value="C:neuronal cell body"/>
    <property type="evidence" value="ECO:0007669"/>
    <property type="project" value="TreeGrafter"/>
</dbReference>
<reference evidence="10" key="1">
    <citation type="submission" date="2025-08" db="UniProtKB">
        <authorList>
            <consortium name="RefSeq"/>
        </authorList>
    </citation>
    <scope>IDENTIFICATION</scope>
</reference>
<dbReference type="CDD" id="cd00096">
    <property type="entry name" value="Ig"/>
    <property type="match status" value="1"/>
</dbReference>
<keyword evidence="9" id="KW-1185">Reference proteome</keyword>
<dbReference type="InterPro" id="IPR036179">
    <property type="entry name" value="Ig-like_dom_sf"/>
</dbReference>
<evidence type="ECO:0000256" key="1">
    <source>
        <dbReference type="ARBA" id="ARBA00022729"/>
    </source>
</evidence>
<dbReference type="Pfam" id="PF07648">
    <property type="entry name" value="Kazal_2"/>
    <property type="match status" value="1"/>
</dbReference>
<dbReference type="InterPro" id="IPR002350">
    <property type="entry name" value="Kazal_dom"/>
</dbReference>
<dbReference type="InterPro" id="IPR003599">
    <property type="entry name" value="Ig_sub"/>
</dbReference>
<keyword evidence="1 5" id="KW-0732">Signal</keyword>
<feature type="signal peptide" evidence="5">
    <location>
        <begin position="1"/>
        <end position="37"/>
    </location>
</feature>
<dbReference type="GO" id="GO:0007156">
    <property type="term" value="P:homophilic cell adhesion via plasma membrane adhesion molecules"/>
    <property type="evidence" value="ECO:0007669"/>
    <property type="project" value="TreeGrafter"/>
</dbReference>
<dbReference type="SMART" id="SM00054">
    <property type="entry name" value="EFh"/>
    <property type="match status" value="2"/>
</dbReference>
<dbReference type="Gene3D" id="3.30.60.30">
    <property type="match status" value="1"/>
</dbReference>